<reference evidence="1 2" key="1">
    <citation type="journal article" date="2011" name="J. Bacteriol.">
        <title>Genome sequence of Brevibacillus laterosporus LMG 15441, a pathogen of invertebrates.</title>
        <authorList>
            <person name="Djukic M."/>
            <person name="Poehlein A."/>
            <person name="Thurmer A."/>
            <person name="Daniel R."/>
        </authorList>
    </citation>
    <scope>NUCLEOTIDE SEQUENCE [LARGE SCALE GENOMIC DNA]</scope>
    <source>
        <strain evidence="1 2">LMG 15441</strain>
    </source>
</reference>
<dbReference type="Proteomes" id="UP000005850">
    <property type="component" value="Chromosome"/>
</dbReference>
<dbReference type="STRING" id="1042163.BRLA_c031020"/>
<accession>A0A075R6G6</accession>
<dbReference type="HOGENOM" id="CLU_764425_0_0_9"/>
<dbReference type="AlphaFoldDB" id="A0A075R6G6"/>
<protein>
    <submittedName>
        <fullName evidence="1">Phage protein D</fullName>
    </submittedName>
</protein>
<name>A0A075R6G6_BRELA</name>
<gene>
    <name evidence="1" type="ORF">BRLA_c031020</name>
</gene>
<dbReference type="eggNOG" id="COG3500">
    <property type="taxonomic scope" value="Bacteria"/>
</dbReference>
<evidence type="ECO:0000313" key="1">
    <source>
        <dbReference type="EMBL" id="AIG27414.1"/>
    </source>
</evidence>
<dbReference type="RefSeq" id="WP_003337141.1">
    <property type="nucleotide sequence ID" value="NZ_CP007806.1"/>
</dbReference>
<sequence>MFSDPLINRTGPFRPTGTPIVKIIVNGKPVPHWLSFRVELNGLGSIDNFEVTLPWEVTEQKPDHELLYSGPSKSSPLTTGPAIVSIEVGFEGEGGLQKLIEGDMDYPIWNFAESETVTITGRSYGARAFDFKESIKMQNMTASAAFKKLAAQHNLKPVVPVATDTFIGEYIGEDHANAKREVSHWDFVLYLAQNEGFTTHVRGKEWYFGPREKLPNYMKEPVIFTWGHNIKPGLQIERAPKASRNLIVEVISWIPGRAKKRGKGNLKGQRIVEKASFAGSSSGEKKTLRYYYPNVTRDQAQRLARKKLEELSKTQVFGSFPTDWFPDVQIDRRISLRGVGTVLSQDYFTSKLIVSGQMDSGIEAEIEFTNLEADDGGKFG</sequence>
<proteinExistence type="predicted"/>
<dbReference type="EMBL" id="CP007806">
    <property type="protein sequence ID" value="AIG27414.1"/>
    <property type="molecule type" value="Genomic_DNA"/>
</dbReference>
<dbReference type="KEGG" id="blr:BRLA_c031020"/>
<dbReference type="SUPFAM" id="SSF69279">
    <property type="entry name" value="Phage tail proteins"/>
    <property type="match status" value="1"/>
</dbReference>
<keyword evidence="2" id="KW-1185">Reference proteome</keyword>
<organism evidence="1 2">
    <name type="scientific">Brevibacillus laterosporus LMG 15441</name>
    <dbReference type="NCBI Taxonomy" id="1042163"/>
    <lineage>
        <taxon>Bacteria</taxon>
        <taxon>Bacillati</taxon>
        <taxon>Bacillota</taxon>
        <taxon>Bacilli</taxon>
        <taxon>Bacillales</taxon>
        <taxon>Paenibacillaceae</taxon>
        <taxon>Brevibacillus</taxon>
    </lineage>
</organism>
<evidence type="ECO:0000313" key="2">
    <source>
        <dbReference type="Proteomes" id="UP000005850"/>
    </source>
</evidence>